<dbReference type="PATRIC" id="fig|1214242.5.peg.5888"/>
<reference evidence="2 3" key="2">
    <citation type="journal article" date="2013" name="J. Biotechnol.">
        <title>Complete genome sequence of the kirromycin producer Streptomyces collinus Tu 365 consisting of a linear chromosome and two linear plasmids.</title>
        <authorList>
            <person name="Ruckert C."/>
            <person name="Szczepanowski R."/>
            <person name="Albersmeier A."/>
            <person name="Goesmann A."/>
            <person name="Iftime D."/>
            <person name="Musiol E.M."/>
            <person name="Blin K."/>
            <person name="Wohlleben W."/>
            <person name="Puhler A."/>
            <person name="Kalinowski J."/>
            <person name="Weber T."/>
        </authorList>
    </citation>
    <scope>NUCLEOTIDE SEQUENCE [LARGE SCALE GENOMIC DNA]</scope>
    <source>
        <strain evidence="3">DSM 40733 / Tue 365</strain>
    </source>
</reference>
<name>S5UZ05_STRC3</name>
<evidence type="ECO:0008006" key="4">
    <source>
        <dbReference type="Google" id="ProtNLM"/>
    </source>
</evidence>
<dbReference type="EMBL" id="CP006259">
    <property type="protein sequence ID" value="AGS72553.1"/>
    <property type="molecule type" value="Genomic_DNA"/>
</dbReference>
<sequence length="447" mass="47706">MKQRGRHRRRRRGAALRAVLAGAALALTATATLISASQATVAANPGALRPLTSRADTAPLRLREHLVPARTLNRLAASMGRPVGVDAVLRSADRSLRQGAGCGSEDRETLPVAPAVTRAYCWDRADTADTAWQPASVTTSGDADDDGVWGSHRVILTGWTHDTATGPAAERGLARVAFVDADDPRHPVYRWVLLVVPVEGGRDYRALASGVSGMVWYQDKLLVTTRGGSADALYVYDLDRIQRTTADRAAIGRVHGGWSGGGYRYVMPAVGSYRFTAGRCGASGPPCPAGLSLDRGTAPDSLVAAEWTAPGSERRARLWRYAFSTDPAREGLLATGAAGRVDPVEAYRTRATGIRGVLSYRRPGAAGPSWYVGHVSANGGDTDGHGGLWRQDRKGAKADRCGSDASHRCWAQGPGALSYWQETGEVWSLSRRMLFALPLAALDRTLD</sequence>
<dbReference type="HOGENOM" id="CLU_570970_0_0_11"/>
<proteinExistence type="predicted"/>
<protein>
    <recommendedName>
        <fullName evidence="4">Secreted protein</fullName>
    </recommendedName>
</protein>
<evidence type="ECO:0000313" key="2">
    <source>
        <dbReference type="EMBL" id="AGS72553.1"/>
    </source>
</evidence>
<dbReference type="RefSeq" id="WP_020942963.1">
    <property type="nucleotide sequence ID" value="NC_021985.1"/>
</dbReference>
<dbReference type="STRING" id="1214242.B446_28735"/>
<evidence type="ECO:0000256" key="1">
    <source>
        <dbReference type="SAM" id="SignalP"/>
    </source>
</evidence>
<dbReference type="eggNOG" id="ENOG502ZC09">
    <property type="taxonomic scope" value="Bacteria"/>
</dbReference>
<feature type="chain" id="PRO_5039616015" description="Secreted protein" evidence="1">
    <location>
        <begin position="32"/>
        <end position="447"/>
    </location>
</feature>
<keyword evidence="3" id="KW-1185">Reference proteome</keyword>
<gene>
    <name evidence="2" type="ORF">B446_28735</name>
</gene>
<keyword evidence="1" id="KW-0732">Signal</keyword>
<accession>S5UZ05</accession>
<reference evidence="3" key="1">
    <citation type="submission" date="2012-10" db="EMBL/GenBank/DDBJ databases">
        <title>The complete genome sequence of Streptomyces collinus Tu 365.</title>
        <authorList>
            <person name="Ruckert C."/>
            <person name="Szczepanowski R."/>
            <person name="Goesmann A."/>
            <person name="Pross E.K."/>
            <person name="Musiol E.M."/>
            <person name="Blin K."/>
            <person name="Wohlleben W."/>
            <person name="Puhler A."/>
            <person name="Weber T."/>
            <person name="Kalinowski J."/>
        </authorList>
    </citation>
    <scope>NUCLEOTIDE SEQUENCE [LARGE SCALE GENOMIC DNA]</scope>
    <source>
        <strain evidence="3">DSM 40733 / Tue 365</strain>
    </source>
</reference>
<dbReference type="Proteomes" id="UP000015423">
    <property type="component" value="Chromosome"/>
</dbReference>
<feature type="signal peptide" evidence="1">
    <location>
        <begin position="1"/>
        <end position="31"/>
    </location>
</feature>
<dbReference type="KEGG" id="sci:B446_28735"/>
<dbReference type="AlphaFoldDB" id="S5UZ05"/>
<evidence type="ECO:0000313" key="3">
    <source>
        <dbReference type="Proteomes" id="UP000015423"/>
    </source>
</evidence>
<organism evidence="2 3">
    <name type="scientific">Streptomyces collinus (strain DSM 40733 / Tue 365)</name>
    <dbReference type="NCBI Taxonomy" id="1214242"/>
    <lineage>
        <taxon>Bacteria</taxon>
        <taxon>Bacillati</taxon>
        <taxon>Actinomycetota</taxon>
        <taxon>Actinomycetes</taxon>
        <taxon>Kitasatosporales</taxon>
        <taxon>Streptomycetaceae</taxon>
        <taxon>Streptomyces</taxon>
    </lineage>
</organism>